<dbReference type="EMBL" id="ML179161">
    <property type="protein sequence ID" value="THU97167.1"/>
    <property type="molecule type" value="Genomic_DNA"/>
</dbReference>
<dbReference type="GO" id="GO:0008270">
    <property type="term" value="F:zinc ion binding"/>
    <property type="evidence" value="ECO:0007669"/>
    <property type="project" value="InterPro"/>
</dbReference>
<proteinExistence type="predicted"/>
<evidence type="ECO:0000313" key="3">
    <source>
        <dbReference type="EMBL" id="THU97167.1"/>
    </source>
</evidence>
<dbReference type="InterPro" id="IPR050987">
    <property type="entry name" value="AtrR-like"/>
</dbReference>
<dbReference type="OrthoDB" id="4456959at2759"/>
<gene>
    <name evidence="3" type="ORF">K435DRAFT_663126</name>
</gene>
<sequence length="476" mass="54762">MERLSLNQSRHFGPSSTLALVKTAMDIEDALPQDAQIPSSQSSQFVGCRRPEFWAIYPWQIPIEESPPPLEFPEEDLIQDLIRLFFTNCAQFIPVLHRPTFERSVAEGLHFNDRHFGHLLLAICALASRYSNDPRIFVKGSTQEFSCGWQWFRQIKLFRNSYVTVPSIYEVQVCISVLFLQGSSTPEACWLLVSHGIRLAQDQGAHRIKSNPNNPKPKLSDELWKRTFWMLYVIDTIVSAFSGRPRATTNDDFDLDLPVENDDDFWEVPDPEIAFRQPPGRALVISYGSAIVKLMDILGTAQRTIYATRRSDIWTMIGLSDAEANQRILSELDASLNDWIDKIPEHLKWDPNRENMVFFHQSVLLYVSYYWVQILVHKPFITRPGTDTDLSFPSLAICVNAARSAVHVMEVQQRRGFLPWPNVVLSLYSSAVVLVLNAWRGKHFKTSSETSKEMIEVYKCIRMIRSYEKRLGVFLE</sequence>
<dbReference type="CDD" id="cd12148">
    <property type="entry name" value="fungal_TF_MHR"/>
    <property type="match status" value="1"/>
</dbReference>
<dbReference type="GO" id="GO:0003677">
    <property type="term" value="F:DNA binding"/>
    <property type="evidence" value="ECO:0007669"/>
    <property type="project" value="InterPro"/>
</dbReference>
<dbReference type="Pfam" id="PF04082">
    <property type="entry name" value="Fungal_trans"/>
    <property type="match status" value="1"/>
</dbReference>
<evidence type="ECO:0000259" key="2">
    <source>
        <dbReference type="SMART" id="SM00906"/>
    </source>
</evidence>
<feature type="domain" description="Xylanolytic transcriptional activator regulatory" evidence="2">
    <location>
        <begin position="189"/>
        <end position="264"/>
    </location>
</feature>
<dbReference type="GO" id="GO:0006351">
    <property type="term" value="P:DNA-templated transcription"/>
    <property type="evidence" value="ECO:0007669"/>
    <property type="project" value="InterPro"/>
</dbReference>
<name>A0A4S8M4P8_DENBC</name>
<evidence type="ECO:0000313" key="4">
    <source>
        <dbReference type="Proteomes" id="UP000297245"/>
    </source>
</evidence>
<dbReference type="Proteomes" id="UP000297245">
    <property type="component" value="Unassembled WGS sequence"/>
</dbReference>
<evidence type="ECO:0000256" key="1">
    <source>
        <dbReference type="ARBA" id="ARBA00023242"/>
    </source>
</evidence>
<dbReference type="SMART" id="SM00906">
    <property type="entry name" value="Fungal_trans"/>
    <property type="match status" value="1"/>
</dbReference>
<dbReference type="InterPro" id="IPR007219">
    <property type="entry name" value="XnlR_reg_dom"/>
</dbReference>
<dbReference type="PANTHER" id="PTHR46910:SF38">
    <property type="entry name" value="ZN(2)-C6 FUNGAL-TYPE DOMAIN-CONTAINING PROTEIN"/>
    <property type="match status" value="1"/>
</dbReference>
<protein>
    <recommendedName>
        <fullName evidence="2">Xylanolytic transcriptional activator regulatory domain-containing protein</fullName>
    </recommendedName>
</protein>
<keyword evidence="4" id="KW-1185">Reference proteome</keyword>
<reference evidence="3 4" key="1">
    <citation type="journal article" date="2019" name="Nat. Ecol. Evol.">
        <title>Megaphylogeny resolves global patterns of mushroom evolution.</title>
        <authorList>
            <person name="Varga T."/>
            <person name="Krizsan K."/>
            <person name="Foldi C."/>
            <person name="Dima B."/>
            <person name="Sanchez-Garcia M."/>
            <person name="Sanchez-Ramirez S."/>
            <person name="Szollosi G.J."/>
            <person name="Szarkandi J.G."/>
            <person name="Papp V."/>
            <person name="Albert L."/>
            <person name="Andreopoulos W."/>
            <person name="Angelini C."/>
            <person name="Antonin V."/>
            <person name="Barry K.W."/>
            <person name="Bougher N.L."/>
            <person name="Buchanan P."/>
            <person name="Buyck B."/>
            <person name="Bense V."/>
            <person name="Catcheside P."/>
            <person name="Chovatia M."/>
            <person name="Cooper J."/>
            <person name="Damon W."/>
            <person name="Desjardin D."/>
            <person name="Finy P."/>
            <person name="Geml J."/>
            <person name="Haridas S."/>
            <person name="Hughes K."/>
            <person name="Justo A."/>
            <person name="Karasinski D."/>
            <person name="Kautmanova I."/>
            <person name="Kiss B."/>
            <person name="Kocsube S."/>
            <person name="Kotiranta H."/>
            <person name="LaButti K.M."/>
            <person name="Lechner B.E."/>
            <person name="Liimatainen K."/>
            <person name="Lipzen A."/>
            <person name="Lukacs Z."/>
            <person name="Mihaltcheva S."/>
            <person name="Morgado L.N."/>
            <person name="Niskanen T."/>
            <person name="Noordeloos M.E."/>
            <person name="Ohm R.A."/>
            <person name="Ortiz-Santana B."/>
            <person name="Ovrebo C."/>
            <person name="Racz N."/>
            <person name="Riley R."/>
            <person name="Savchenko A."/>
            <person name="Shiryaev A."/>
            <person name="Soop K."/>
            <person name="Spirin V."/>
            <person name="Szebenyi C."/>
            <person name="Tomsovsky M."/>
            <person name="Tulloss R.E."/>
            <person name="Uehling J."/>
            <person name="Grigoriev I.V."/>
            <person name="Vagvolgyi C."/>
            <person name="Papp T."/>
            <person name="Martin F.M."/>
            <person name="Miettinen O."/>
            <person name="Hibbett D.S."/>
            <person name="Nagy L.G."/>
        </authorList>
    </citation>
    <scope>NUCLEOTIDE SEQUENCE [LARGE SCALE GENOMIC DNA]</scope>
    <source>
        <strain evidence="3 4">CBS 962.96</strain>
    </source>
</reference>
<organism evidence="3 4">
    <name type="scientific">Dendrothele bispora (strain CBS 962.96)</name>
    <dbReference type="NCBI Taxonomy" id="1314807"/>
    <lineage>
        <taxon>Eukaryota</taxon>
        <taxon>Fungi</taxon>
        <taxon>Dikarya</taxon>
        <taxon>Basidiomycota</taxon>
        <taxon>Agaricomycotina</taxon>
        <taxon>Agaricomycetes</taxon>
        <taxon>Agaricomycetidae</taxon>
        <taxon>Agaricales</taxon>
        <taxon>Agaricales incertae sedis</taxon>
        <taxon>Dendrothele</taxon>
    </lineage>
</organism>
<keyword evidence="1" id="KW-0539">Nucleus</keyword>
<dbReference type="GO" id="GO:0003700">
    <property type="term" value="F:DNA-binding transcription factor activity"/>
    <property type="evidence" value="ECO:0007669"/>
    <property type="project" value="InterPro"/>
</dbReference>
<dbReference type="AlphaFoldDB" id="A0A4S8M4P8"/>
<dbReference type="PANTHER" id="PTHR46910">
    <property type="entry name" value="TRANSCRIPTION FACTOR PDR1"/>
    <property type="match status" value="1"/>
</dbReference>
<accession>A0A4S8M4P8</accession>